<reference evidence="2 3" key="1">
    <citation type="submission" date="2019-12" db="EMBL/GenBank/DDBJ databases">
        <title>Draft genome sequence of the ascomycete Xylaria multiplex DSM 110363.</title>
        <authorList>
            <person name="Buettner E."/>
            <person name="Kellner H."/>
        </authorList>
    </citation>
    <scope>NUCLEOTIDE SEQUENCE [LARGE SCALE GENOMIC DNA]</scope>
    <source>
        <strain evidence="2 3">DSM 110363</strain>
    </source>
</reference>
<dbReference type="GO" id="GO:0005524">
    <property type="term" value="F:ATP binding"/>
    <property type="evidence" value="ECO:0007669"/>
    <property type="project" value="InterPro"/>
</dbReference>
<accession>A0A7C8MSD6</accession>
<dbReference type="InterPro" id="IPR000719">
    <property type="entry name" value="Prot_kinase_dom"/>
</dbReference>
<dbReference type="InterPro" id="IPR011009">
    <property type="entry name" value="Kinase-like_dom_sf"/>
</dbReference>
<evidence type="ECO:0000259" key="1">
    <source>
        <dbReference type="PROSITE" id="PS50011"/>
    </source>
</evidence>
<name>A0A7C8MSD6_9PEZI</name>
<dbReference type="PROSITE" id="PS50011">
    <property type="entry name" value="PROTEIN_KINASE_DOM"/>
    <property type="match status" value="1"/>
</dbReference>
<organism evidence="2 3">
    <name type="scientific">Xylaria multiplex</name>
    <dbReference type="NCBI Taxonomy" id="323545"/>
    <lineage>
        <taxon>Eukaryota</taxon>
        <taxon>Fungi</taxon>
        <taxon>Dikarya</taxon>
        <taxon>Ascomycota</taxon>
        <taxon>Pezizomycotina</taxon>
        <taxon>Sordariomycetes</taxon>
        <taxon>Xylariomycetidae</taxon>
        <taxon>Xylariales</taxon>
        <taxon>Xylariaceae</taxon>
        <taxon>Xylaria</taxon>
    </lineage>
</organism>
<dbReference type="InParanoid" id="A0A7C8MSD6"/>
<dbReference type="GO" id="GO:0004672">
    <property type="term" value="F:protein kinase activity"/>
    <property type="evidence" value="ECO:0007669"/>
    <property type="project" value="InterPro"/>
</dbReference>
<gene>
    <name evidence="2" type="ORF">GQX73_g6352</name>
</gene>
<sequence>MTSPVSPPEWFTDVWQPEERGFTLDKYLGGGLRGKAWRFQETAHGEQGRPRRFVVKYTHNAGSLLCVEKEIKFAKYFDDQRLYGQAHIAQLIVDGNGPREPINVPEDTPREKRIFLVTEYLENGELQKFQSKANARRFSGVNVNPIPNRVLWYIFKCLSRIVLALAYVPNRPLGSLIEGQTILETPGLFEPTTATHYQIYHGDLKNHLGNLMFGEYDANEHYLVPILKAIDFSEATDSYNEFTNRLRNGITGDTLTQGNIRDVGIVMQSLYGHSSVDTPERFFRYNKNLDEDIYYLATRCADPDHTKRPGANELFNTVHNFTMRKTGPQHFPGKRFAEWESDEKIREFMHDVLHTP</sequence>
<dbReference type="EMBL" id="WUBL01000072">
    <property type="protein sequence ID" value="KAF2967167.1"/>
    <property type="molecule type" value="Genomic_DNA"/>
</dbReference>
<dbReference type="OrthoDB" id="4062651at2759"/>
<protein>
    <recommendedName>
        <fullName evidence="1">Protein kinase domain-containing protein</fullName>
    </recommendedName>
</protein>
<dbReference type="AlphaFoldDB" id="A0A7C8MSD6"/>
<evidence type="ECO:0000313" key="2">
    <source>
        <dbReference type="EMBL" id="KAF2967167.1"/>
    </source>
</evidence>
<evidence type="ECO:0000313" key="3">
    <source>
        <dbReference type="Proteomes" id="UP000481858"/>
    </source>
</evidence>
<keyword evidence="3" id="KW-1185">Reference proteome</keyword>
<dbReference type="SUPFAM" id="SSF56112">
    <property type="entry name" value="Protein kinase-like (PK-like)"/>
    <property type="match status" value="1"/>
</dbReference>
<dbReference type="Proteomes" id="UP000481858">
    <property type="component" value="Unassembled WGS sequence"/>
</dbReference>
<comment type="caution">
    <text evidence="2">The sequence shown here is derived from an EMBL/GenBank/DDBJ whole genome shotgun (WGS) entry which is preliminary data.</text>
</comment>
<proteinExistence type="predicted"/>
<feature type="domain" description="Protein kinase" evidence="1">
    <location>
        <begin position="22"/>
        <end position="356"/>
    </location>
</feature>
<dbReference type="Gene3D" id="1.10.510.10">
    <property type="entry name" value="Transferase(Phosphotransferase) domain 1"/>
    <property type="match status" value="1"/>
</dbReference>